<comment type="catalytic activity">
    <reaction evidence="1">
        <text>Hydrolysis of terminal non-reducing alpha-L-arabinofuranoside residues in alpha-L-arabinosides.</text>
        <dbReference type="EC" id="3.2.1.55"/>
    </reaction>
</comment>
<dbReference type="PANTHER" id="PTHR31776:SF0">
    <property type="entry name" value="ALPHA-L-ARABINOFURANOSIDASE 1"/>
    <property type="match status" value="1"/>
</dbReference>
<dbReference type="SUPFAM" id="SSF51011">
    <property type="entry name" value="Glycosyl hydrolase domain"/>
    <property type="match status" value="1"/>
</dbReference>
<feature type="domain" description="Alpha-L-arabinofuranosidase C-terminal" evidence="7">
    <location>
        <begin position="480"/>
        <end position="825"/>
    </location>
</feature>
<dbReference type="PANTHER" id="PTHR31776">
    <property type="entry name" value="ALPHA-L-ARABINOFURANOSIDASE 1"/>
    <property type="match status" value="1"/>
</dbReference>
<dbReference type="InterPro" id="IPR051563">
    <property type="entry name" value="Glycosyl_Hydrolase_51"/>
</dbReference>
<dbReference type="InterPro" id="IPR055235">
    <property type="entry name" value="ASD1_cat"/>
</dbReference>
<dbReference type="GO" id="GO:0046556">
    <property type="term" value="F:alpha-L-arabinofuranosidase activity"/>
    <property type="evidence" value="ECO:0007669"/>
    <property type="project" value="UniProtKB-EC"/>
</dbReference>
<evidence type="ECO:0000256" key="5">
    <source>
        <dbReference type="ARBA" id="ARBA00022801"/>
    </source>
</evidence>
<reference evidence="8 9" key="1">
    <citation type="submission" date="2019-02" db="EMBL/GenBank/DDBJ databases">
        <title>Deep-cultivation of Planctomycetes and their phenomic and genomic characterization uncovers novel biology.</title>
        <authorList>
            <person name="Wiegand S."/>
            <person name="Jogler M."/>
            <person name="Boedeker C."/>
            <person name="Pinto D."/>
            <person name="Vollmers J."/>
            <person name="Rivas-Marin E."/>
            <person name="Kohn T."/>
            <person name="Peeters S.H."/>
            <person name="Heuer A."/>
            <person name="Rast P."/>
            <person name="Oberbeckmann S."/>
            <person name="Bunk B."/>
            <person name="Jeske O."/>
            <person name="Meyerdierks A."/>
            <person name="Storesund J.E."/>
            <person name="Kallscheuer N."/>
            <person name="Luecker S."/>
            <person name="Lage O.M."/>
            <person name="Pohl T."/>
            <person name="Merkel B.J."/>
            <person name="Hornburger P."/>
            <person name="Mueller R.-W."/>
            <person name="Bruemmer F."/>
            <person name="Labrenz M."/>
            <person name="Spormann A.M."/>
            <person name="Op den Camp H."/>
            <person name="Overmann J."/>
            <person name="Amann R."/>
            <person name="Jetten M.S.M."/>
            <person name="Mascher T."/>
            <person name="Medema M.H."/>
            <person name="Devos D.P."/>
            <person name="Kaster A.-K."/>
            <person name="Ovreas L."/>
            <person name="Rohde M."/>
            <person name="Galperin M.Y."/>
            <person name="Jogler C."/>
        </authorList>
    </citation>
    <scope>NUCLEOTIDE SEQUENCE [LARGE SCALE GENOMIC DNA]</scope>
    <source>
        <strain evidence="8 9">Spa11</strain>
    </source>
</reference>
<protein>
    <recommendedName>
        <fullName evidence="3">non-reducing end alpha-L-arabinofuranosidase</fullName>
        <ecNumber evidence="3">3.2.1.55</ecNumber>
    </recommendedName>
</protein>
<dbReference type="InterPro" id="IPR017853">
    <property type="entry name" value="GH"/>
</dbReference>
<dbReference type="InterPro" id="IPR010496">
    <property type="entry name" value="AL/BT2_dom"/>
</dbReference>
<gene>
    <name evidence="8" type="ORF">Spa11_20780</name>
</gene>
<dbReference type="Proteomes" id="UP000316426">
    <property type="component" value="Chromosome"/>
</dbReference>
<dbReference type="InterPro" id="IPR013780">
    <property type="entry name" value="Glyco_hydro_b"/>
</dbReference>
<dbReference type="GO" id="GO:0046373">
    <property type="term" value="P:L-arabinose metabolic process"/>
    <property type="evidence" value="ECO:0007669"/>
    <property type="project" value="InterPro"/>
</dbReference>
<evidence type="ECO:0000256" key="2">
    <source>
        <dbReference type="ARBA" id="ARBA00007186"/>
    </source>
</evidence>
<dbReference type="SMART" id="SM00813">
    <property type="entry name" value="Alpha-L-AF_C"/>
    <property type="match status" value="1"/>
</dbReference>
<keyword evidence="6" id="KW-0325">Glycoprotein</keyword>
<dbReference type="SUPFAM" id="SSF51445">
    <property type="entry name" value="(Trans)glycosidases"/>
    <property type="match status" value="1"/>
</dbReference>
<evidence type="ECO:0000256" key="4">
    <source>
        <dbReference type="ARBA" id="ARBA00022729"/>
    </source>
</evidence>
<dbReference type="EC" id="3.2.1.55" evidence="3"/>
<evidence type="ECO:0000313" key="9">
    <source>
        <dbReference type="Proteomes" id="UP000316426"/>
    </source>
</evidence>
<accession>A0A518K7V9</accession>
<dbReference type="AlphaFoldDB" id="A0A518K7V9"/>
<dbReference type="Pfam" id="PF06439">
    <property type="entry name" value="3keto-disac_hyd"/>
    <property type="match status" value="1"/>
</dbReference>
<keyword evidence="9" id="KW-1185">Reference proteome</keyword>
<sequence length="835" mass="92062">MTSHELPRPRGCVAATLNVRFALAGLSTLLGWGLGWSALTPCANAETKPDFALTVNAGERGAAFSDTMHGVFFEDINYAADGGLYAEMVQNRSFEHRAPLYAWSVSDDSITLEVAATKGLHKNNPAYARVRVPESAESGAIVNDGFDGFAVQAGERYLAALHVRSDQPGAEVSVVLRDGEGAEIARAVLGEASSDWRRFEGELTAEQSAGDAKLSVEFGGPGAYDLDMVSLFPADTFRGRRNGLRKDLAEKLEGLKPAFVRFPGGCIVEGRTLDNAYRWKDTVGPVWQRKQNDNLWASRENPQYHQTYGLGFFEYFQFCEDIGAEAVPIVNCGMGCQFRGRDVVPMDELGPWVQDALDLVEFANGPIDSKWGKLRADMGHPEPFNLKLLGVGNEQWMEGYFERYLVFYHALKQRYPDLQVVSTSGPQANDDYYHYAWKRFQSDVKADVVDEHYYRSPQWFLSNHERYDGYDRTAPKVFAGEFAAHEPDRASTLRAAVAEAAFMTGLWRNADVVTMASYAPLFAREGAVQWAPDLIWFDNTRSYGTPSYHVQAMYGQNVPDVVLPVTVEAGSAPQPQLRGRIGVGTWETAAEFKDIKVTRGDEVLYESSGDLEEWEQHGGDWTVEDGVLRQTSQATNVRAFVGSEDWTDYTLTLKARKLRGREGFLVSFASTDPRETSWWNLGGWGNVDHGLESPLLGLERKRGGVEEGRWYDVRIEVGPQSVACYLDGEQIHRAELPPLPPVYAAAGADDETGEVIVAIANPAAVAQTGRVALAGGSVTGAVAYELSSDSPRDVNSFEAPTRVAPKQLSIEASDGVVEREFPANSFTILRMQPAK</sequence>
<dbReference type="Gene3D" id="2.60.120.260">
    <property type="entry name" value="Galactose-binding domain-like"/>
    <property type="match status" value="1"/>
</dbReference>
<organism evidence="8 9">
    <name type="scientific">Botrimarina mediterranea</name>
    <dbReference type="NCBI Taxonomy" id="2528022"/>
    <lineage>
        <taxon>Bacteria</taxon>
        <taxon>Pseudomonadati</taxon>
        <taxon>Planctomycetota</taxon>
        <taxon>Planctomycetia</taxon>
        <taxon>Pirellulales</taxon>
        <taxon>Lacipirellulaceae</taxon>
        <taxon>Botrimarina</taxon>
    </lineage>
</organism>
<evidence type="ECO:0000256" key="3">
    <source>
        <dbReference type="ARBA" id="ARBA00012670"/>
    </source>
</evidence>
<dbReference type="Pfam" id="PF22848">
    <property type="entry name" value="ASD1_dom"/>
    <property type="match status" value="1"/>
</dbReference>
<keyword evidence="8" id="KW-0326">Glycosidase</keyword>
<dbReference type="RefSeq" id="WP_145111638.1">
    <property type="nucleotide sequence ID" value="NZ_CP036349.1"/>
</dbReference>
<dbReference type="Gene3D" id="3.20.20.80">
    <property type="entry name" value="Glycosidases"/>
    <property type="match status" value="1"/>
</dbReference>
<evidence type="ECO:0000259" key="7">
    <source>
        <dbReference type="SMART" id="SM00813"/>
    </source>
</evidence>
<keyword evidence="5 8" id="KW-0378">Hydrolase</keyword>
<dbReference type="Gene3D" id="2.60.40.1180">
    <property type="entry name" value="Golgi alpha-mannosidase II"/>
    <property type="match status" value="1"/>
</dbReference>
<evidence type="ECO:0000256" key="6">
    <source>
        <dbReference type="ARBA" id="ARBA00023180"/>
    </source>
</evidence>
<name>A0A518K7V9_9BACT</name>
<proteinExistence type="inferred from homology"/>
<dbReference type="InterPro" id="IPR010720">
    <property type="entry name" value="Alpha-L-AF_C"/>
</dbReference>
<dbReference type="KEGG" id="bmei:Spa11_20780"/>
<comment type="similarity">
    <text evidence="2">Belongs to the glycosyl hydrolase 51 family.</text>
</comment>
<dbReference type="EMBL" id="CP036349">
    <property type="protein sequence ID" value="QDV73879.1"/>
    <property type="molecule type" value="Genomic_DNA"/>
</dbReference>
<evidence type="ECO:0000313" key="8">
    <source>
        <dbReference type="EMBL" id="QDV73879.1"/>
    </source>
</evidence>
<dbReference type="Pfam" id="PF06964">
    <property type="entry name" value="Alpha-L-AF_C"/>
    <property type="match status" value="1"/>
</dbReference>
<dbReference type="SUPFAM" id="SSF49785">
    <property type="entry name" value="Galactose-binding domain-like"/>
    <property type="match status" value="1"/>
</dbReference>
<evidence type="ECO:0000256" key="1">
    <source>
        <dbReference type="ARBA" id="ARBA00001462"/>
    </source>
</evidence>
<dbReference type="InterPro" id="IPR008979">
    <property type="entry name" value="Galactose-bd-like_sf"/>
</dbReference>
<keyword evidence="4" id="KW-0732">Signal</keyword>